<dbReference type="Pfam" id="PF07330">
    <property type="entry name" value="DUF1467"/>
    <property type="match status" value="1"/>
</dbReference>
<evidence type="ECO:0000256" key="1">
    <source>
        <dbReference type="SAM" id="Phobius"/>
    </source>
</evidence>
<dbReference type="RefSeq" id="WP_131309902.1">
    <property type="nucleotide sequence ID" value="NZ_SJFN01000017.1"/>
</dbReference>
<accession>A0A4Q9VN41</accession>
<feature type="transmembrane region" description="Helical" evidence="1">
    <location>
        <begin position="53"/>
        <end position="71"/>
    </location>
</feature>
<comment type="caution">
    <text evidence="2">The sequence shown here is derived from an EMBL/GenBank/DDBJ whole genome shotgun (WGS) entry which is preliminary data.</text>
</comment>
<protein>
    <submittedName>
        <fullName evidence="2">DUF1467 family protein</fullName>
    </submittedName>
</protein>
<dbReference type="EMBL" id="SJFN01000017">
    <property type="protein sequence ID" value="TBW36953.1"/>
    <property type="molecule type" value="Genomic_DNA"/>
</dbReference>
<keyword evidence="3" id="KW-1185">Reference proteome</keyword>
<sequence length="90" mass="9685">MRIGTAIAVYFVIWWTVLFLVLPFRVRTQGDAGAVVPGTPSSAPVRPALLAKALWTTVLSAIVFAGLWALLHSGFSLDDVPFLPRYGNGS</sequence>
<keyword evidence="1" id="KW-1133">Transmembrane helix</keyword>
<reference evidence="2 3" key="1">
    <citation type="submission" date="2019-02" db="EMBL/GenBank/DDBJ databases">
        <title>Siculibacillus lacustris gen. nov., sp. nov., a new rosette-forming bacterium isolated from a freshwater crater lake (Lake St. Ana, Romania).</title>
        <authorList>
            <person name="Felfoldi T."/>
            <person name="Marton Z."/>
            <person name="Szabo A."/>
            <person name="Mentes A."/>
            <person name="Boka K."/>
            <person name="Marialigeti K."/>
            <person name="Mathe I."/>
            <person name="Koncz M."/>
            <person name="Schumann P."/>
            <person name="Toth E."/>
        </authorList>
    </citation>
    <scope>NUCLEOTIDE SEQUENCE [LARGE SCALE GENOMIC DNA]</scope>
    <source>
        <strain evidence="2 3">SA-279</strain>
    </source>
</reference>
<name>A0A4Q9VN41_9HYPH</name>
<evidence type="ECO:0000313" key="2">
    <source>
        <dbReference type="EMBL" id="TBW36953.1"/>
    </source>
</evidence>
<gene>
    <name evidence="2" type="ORF">EYW49_12415</name>
</gene>
<dbReference type="AlphaFoldDB" id="A0A4Q9VN41"/>
<proteinExistence type="predicted"/>
<dbReference type="OrthoDB" id="9804637at2"/>
<organism evidence="2 3">
    <name type="scientific">Siculibacillus lacustris</name>
    <dbReference type="NCBI Taxonomy" id="1549641"/>
    <lineage>
        <taxon>Bacteria</taxon>
        <taxon>Pseudomonadati</taxon>
        <taxon>Pseudomonadota</taxon>
        <taxon>Alphaproteobacteria</taxon>
        <taxon>Hyphomicrobiales</taxon>
        <taxon>Ancalomicrobiaceae</taxon>
        <taxon>Siculibacillus</taxon>
    </lineage>
</organism>
<keyword evidence="1" id="KW-0472">Membrane</keyword>
<feature type="transmembrane region" description="Helical" evidence="1">
    <location>
        <begin position="7"/>
        <end position="26"/>
    </location>
</feature>
<dbReference type="Proteomes" id="UP000292781">
    <property type="component" value="Unassembled WGS sequence"/>
</dbReference>
<dbReference type="InterPro" id="IPR009935">
    <property type="entry name" value="DUF1467"/>
</dbReference>
<evidence type="ECO:0000313" key="3">
    <source>
        <dbReference type="Proteomes" id="UP000292781"/>
    </source>
</evidence>
<keyword evidence="1" id="KW-0812">Transmembrane</keyword>